<keyword evidence="11 15" id="KW-0675">Receptor</keyword>
<evidence type="ECO:0000256" key="11">
    <source>
        <dbReference type="ARBA" id="ARBA00023170"/>
    </source>
</evidence>
<comment type="subcellular location">
    <subcellularLocation>
        <location evidence="1">Endoplasmic reticulum membrane</location>
        <topology evidence="1">Multi-pass membrane protein</topology>
    </subcellularLocation>
</comment>
<organism evidence="15 16">
    <name type="scientific">Colletotrichum lupini</name>
    <dbReference type="NCBI Taxonomy" id="145971"/>
    <lineage>
        <taxon>Eukaryota</taxon>
        <taxon>Fungi</taxon>
        <taxon>Dikarya</taxon>
        <taxon>Ascomycota</taxon>
        <taxon>Pezizomycotina</taxon>
        <taxon>Sordariomycetes</taxon>
        <taxon>Hypocreomycetidae</taxon>
        <taxon>Glomerellales</taxon>
        <taxon>Glomerellaceae</taxon>
        <taxon>Colletotrichum</taxon>
        <taxon>Colletotrichum acutatum species complex</taxon>
    </lineage>
</organism>
<keyword evidence="4 13" id="KW-0812">Transmembrane</keyword>
<dbReference type="Pfam" id="PF00810">
    <property type="entry name" value="ER_lumen_recept"/>
    <property type="match status" value="1"/>
</dbReference>
<name>A0A9Q8WMJ6_9PEZI</name>
<dbReference type="AlphaFoldDB" id="A0A9Q8WMJ6"/>
<dbReference type="KEGG" id="clup:CLUP02_13880"/>
<evidence type="ECO:0000256" key="13">
    <source>
        <dbReference type="SAM" id="Phobius"/>
    </source>
</evidence>
<dbReference type="InterPro" id="IPR020084">
    <property type="entry name" value="NUDIX_hydrolase_CS"/>
</dbReference>
<feature type="transmembrane region" description="Helical" evidence="13">
    <location>
        <begin position="403"/>
        <end position="422"/>
    </location>
</feature>
<dbReference type="GO" id="GO:0016192">
    <property type="term" value="P:vesicle-mediated transport"/>
    <property type="evidence" value="ECO:0007669"/>
    <property type="project" value="UniProtKB-KW"/>
</dbReference>
<dbReference type="Pfam" id="PF00293">
    <property type="entry name" value="NUDIX"/>
    <property type="match status" value="1"/>
</dbReference>
<reference evidence="15" key="1">
    <citation type="journal article" date="2021" name="Mol. Plant Microbe Interact.">
        <title>Complete Genome Sequence of the Plant-Pathogenic Fungus Colletotrichum lupini.</title>
        <authorList>
            <person name="Baroncelli R."/>
            <person name="Pensec F."/>
            <person name="Da Lio D."/>
            <person name="Boufleur T."/>
            <person name="Vicente I."/>
            <person name="Sarrocco S."/>
            <person name="Picot A."/>
            <person name="Baraldi E."/>
            <person name="Sukno S."/>
            <person name="Thon M."/>
            <person name="Le Floch G."/>
        </authorList>
    </citation>
    <scope>NUCLEOTIDE SEQUENCE</scope>
    <source>
        <strain evidence="15">IMI 504893</strain>
    </source>
</reference>
<dbReference type="InterPro" id="IPR015797">
    <property type="entry name" value="NUDIX_hydrolase-like_dom_sf"/>
</dbReference>
<dbReference type="GO" id="GO:0046923">
    <property type="term" value="F:ER retention sequence binding"/>
    <property type="evidence" value="ECO:0007669"/>
    <property type="project" value="InterPro"/>
</dbReference>
<dbReference type="SUPFAM" id="SSF55811">
    <property type="entry name" value="Nudix"/>
    <property type="match status" value="1"/>
</dbReference>
<feature type="compositionally biased region" description="Basic and acidic residues" evidence="12">
    <location>
        <begin position="590"/>
        <end position="600"/>
    </location>
</feature>
<dbReference type="PANTHER" id="PTHR10585">
    <property type="entry name" value="ER LUMEN PROTEIN RETAINING RECEPTOR"/>
    <property type="match status" value="1"/>
</dbReference>
<feature type="transmembrane region" description="Helical" evidence="13">
    <location>
        <begin position="493"/>
        <end position="514"/>
    </location>
</feature>
<feature type="compositionally biased region" description="Basic and acidic residues" evidence="12">
    <location>
        <begin position="609"/>
        <end position="623"/>
    </location>
</feature>
<dbReference type="GO" id="GO:0005789">
    <property type="term" value="C:endoplasmic reticulum membrane"/>
    <property type="evidence" value="ECO:0007669"/>
    <property type="project" value="UniProtKB-SubCell"/>
</dbReference>
<evidence type="ECO:0000256" key="4">
    <source>
        <dbReference type="ARBA" id="ARBA00022692"/>
    </source>
</evidence>
<keyword evidence="6" id="KW-0256">Endoplasmic reticulum</keyword>
<keyword evidence="16" id="KW-1185">Reference proteome</keyword>
<sequence>MAASNYVTRQYASEAFVESCGAIPFDLSQDPARVCLIHYLSTDEWLLAKGRRNCGESRHEAALREVLEETGFRCRLLPVDMATRATGPDDDANVPDQAAARRGLTEPFMLTMRDVDGGSGVKLIWWYVATLEKGTAEEAVGGEAQFSASFFGLDEAVQRLTFEDDRNVLRKAIQIDNVAGGLGLSSPSPSTDKAQARADKASWCRCSWGAQLRDCPRGVRAESGNWQEGTSSFVTFPHFQLGNSFIPRLAYTHLTPSHRRASFQTDPASPSELHPILFSPFHLPHTNHITTSLHIRIRWKLDFPSGTMTAWNVFRFMGDISHLLSKCILMIAIHRNRSAEGVSLITQGLYALVFCTRYLDIFSEQSAWNFIFKIFYISSSFYIIGAMQWIFPRTRERELSWKVGAGVFGLSLVLSPFAMLIFESWWSFRVWLWDFSQILESICVLPQLLLLRQTTVPTVIDSFYLVTLGSYRGLYLIGWITRELDINDKAPNTVSVIFGIIQTALYVDFAWVYYTRQRVKLRNGGIVDADDLRRGWLLNRIFGKRIDAHSDDEESAPALGDEDGQGRRGGGRPKWGARGISVSADEGVLDTDRDNQRRDEELEEGVIDPDAKMQDPDELARVLDDDDDDDTNKASGSNGTPAGIDNGSEWRN</sequence>
<dbReference type="EMBL" id="CP019479">
    <property type="protein sequence ID" value="UQC88357.1"/>
    <property type="molecule type" value="Genomic_DNA"/>
</dbReference>
<dbReference type="Proteomes" id="UP000830671">
    <property type="component" value="Chromosome 7"/>
</dbReference>
<dbReference type="PROSITE" id="PS51462">
    <property type="entry name" value="NUDIX"/>
    <property type="match status" value="1"/>
</dbReference>
<evidence type="ECO:0000256" key="10">
    <source>
        <dbReference type="ARBA" id="ARBA00023136"/>
    </source>
</evidence>
<keyword evidence="8" id="KW-0653">Protein transport</keyword>
<evidence type="ECO:0000256" key="3">
    <source>
        <dbReference type="ARBA" id="ARBA00022448"/>
    </source>
</evidence>
<keyword evidence="10 13" id="KW-0472">Membrane</keyword>
<dbReference type="Gene3D" id="3.90.79.10">
    <property type="entry name" value="Nucleoside Triphosphate Pyrophosphohydrolase"/>
    <property type="match status" value="1"/>
</dbReference>
<keyword evidence="9 13" id="KW-1133">Transmembrane helix</keyword>
<dbReference type="GO" id="GO:0015031">
    <property type="term" value="P:protein transport"/>
    <property type="evidence" value="ECO:0007669"/>
    <property type="project" value="UniProtKB-KW"/>
</dbReference>
<evidence type="ECO:0000256" key="6">
    <source>
        <dbReference type="ARBA" id="ARBA00022824"/>
    </source>
</evidence>
<gene>
    <name evidence="15" type="ORF">CLUP02_13880</name>
</gene>
<dbReference type="PROSITE" id="PS00893">
    <property type="entry name" value="NUDIX_BOX"/>
    <property type="match status" value="1"/>
</dbReference>
<feature type="transmembrane region" description="Helical" evidence="13">
    <location>
        <begin position="370"/>
        <end position="391"/>
    </location>
</feature>
<evidence type="ECO:0000256" key="9">
    <source>
        <dbReference type="ARBA" id="ARBA00022989"/>
    </source>
</evidence>
<dbReference type="GO" id="GO:0006621">
    <property type="term" value="P:protein retention in ER lumen"/>
    <property type="evidence" value="ECO:0007669"/>
    <property type="project" value="InterPro"/>
</dbReference>
<keyword evidence="7" id="KW-0931">ER-Golgi transport</keyword>
<evidence type="ECO:0000313" key="16">
    <source>
        <dbReference type="Proteomes" id="UP000830671"/>
    </source>
</evidence>
<evidence type="ECO:0000256" key="12">
    <source>
        <dbReference type="SAM" id="MobiDB-lite"/>
    </source>
</evidence>
<accession>A0A9Q8WMJ6</accession>
<evidence type="ECO:0000256" key="8">
    <source>
        <dbReference type="ARBA" id="ARBA00022927"/>
    </source>
</evidence>
<keyword evidence="5" id="KW-0378">Hydrolase</keyword>
<dbReference type="InterPro" id="IPR000133">
    <property type="entry name" value="ER_ret_rcpt"/>
</dbReference>
<evidence type="ECO:0000259" key="14">
    <source>
        <dbReference type="PROSITE" id="PS51462"/>
    </source>
</evidence>
<feature type="domain" description="Nudix hydrolase" evidence="14">
    <location>
        <begin position="15"/>
        <end position="173"/>
    </location>
</feature>
<keyword evidence="3" id="KW-0813">Transport</keyword>
<dbReference type="PRINTS" id="PR00660">
    <property type="entry name" value="ERLUMENR"/>
</dbReference>
<dbReference type="InterPro" id="IPR000086">
    <property type="entry name" value="NUDIX_hydrolase_dom"/>
</dbReference>
<evidence type="ECO:0000256" key="5">
    <source>
        <dbReference type="ARBA" id="ARBA00022801"/>
    </source>
</evidence>
<dbReference type="RefSeq" id="XP_049149962.1">
    <property type="nucleotide sequence ID" value="XM_049292816.1"/>
</dbReference>
<feature type="region of interest" description="Disordered" evidence="12">
    <location>
        <begin position="552"/>
        <end position="652"/>
    </location>
</feature>
<evidence type="ECO:0000256" key="1">
    <source>
        <dbReference type="ARBA" id="ARBA00004477"/>
    </source>
</evidence>
<evidence type="ECO:0000256" key="2">
    <source>
        <dbReference type="ARBA" id="ARBA00010120"/>
    </source>
</evidence>
<comment type="similarity">
    <text evidence="2">Belongs to the ERD2 family.</text>
</comment>
<feature type="transmembrane region" description="Helical" evidence="13">
    <location>
        <begin position="463"/>
        <end position="481"/>
    </location>
</feature>
<dbReference type="GeneID" id="73347826"/>
<proteinExistence type="inferred from homology"/>
<dbReference type="GO" id="GO:0016787">
    <property type="term" value="F:hydrolase activity"/>
    <property type="evidence" value="ECO:0007669"/>
    <property type="project" value="UniProtKB-KW"/>
</dbReference>
<feature type="compositionally biased region" description="Acidic residues" evidence="12">
    <location>
        <begin position="552"/>
        <end position="563"/>
    </location>
</feature>
<protein>
    <submittedName>
        <fullName evidence="15">ER lumen protein retaining receptor</fullName>
    </submittedName>
</protein>
<evidence type="ECO:0000256" key="7">
    <source>
        <dbReference type="ARBA" id="ARBA00022892"/>
    </source>
</evidence>
<evidence type="ECO:0000313" key="15">
    <source>
        <dbReference type="EMBL" id="UQC88357.1"/>
    </source>
</evidence>